<comment type="similarity">
    <text evidence="2 7">Belongs to the fungal hydrophobin family.</text>
</comment>
<feature type="signal peptide" evidence="7">
    <location>
        <begin position="1"/>
        <end position="19"/>
    </location>
</feature>
<dbReference type="SMART" id="SM00075">
    <property type="entry name" value="HYDRO"/>
    <property type="match status" value="1"/>
</dbReference>
<dbReference type="AlphaFoldDB" id="A0A8H6Y923"/>
<comment type="subunit">
    <text evidence="6">Self-assembles to form functional amyloid fibrils called rodlets. Self-assembly into fibrillar rodlets occurs spontaneously at hydrophobic:hydrophilic interfaces and the rodlets further associate laterally to form amphipathic monolayers.</text>
</comment>
<keyword evidence="9" id="KW-1185">Reference proteome</keyword>
<dbReference type="Proteomes" id="UP000620124">
    <property type="component" value="Unassembled WGS sequence"/>
</dbReference>
<evidence type="ECO:0000256" key="6">
    <source>
        <dbReference type="ARBA" id="ARBA00093546"/>
    </source>
</evidence>
<evidence type="ECO:0000256" key="1">
    <source>
        <dbReference type="ARBA" id="ARBA00004191"/>
    </source>
</evidence>
<organism evidence="8 9">
    <name type="scientific">Mycena venus</name>
    <dbReference type="NCBI Taxonomy" id="2733690"/>
    <lineage>
        <taxon>Eukaryota</taxon>
        <taxon>Fungi</taxon>
        <taxon>Dikarya</taxon>
        <taxon>Basidiomycota</taxon>
        <taxon>Agaricomycotina</taxon>
        <taxon>Agaricomycetes</taxon>
        <taxon>Agaricomycetidae</taxon>
        <taxon>Agaricales</taxon>
        <taxon>Marasmiineae</taxon>
        <taxon>Mycenaceae</taxon>
        <taxon>Mycena</taxon>
    </lineage>
</organism>
<dbReference type="CDD" id="cd23507">
    <property type="entry name" value="hydrophobin_I"/>
    <property type="match status" value="1"/>
</dbReference>
<keyword evidence="5 7" id="KW-1015">Disulfide bond</keyword>
<gene>
    <name evidence="8" type="ORF">MVEN_01097000</name>
</gene>
<keyword evidence="3 7" id="KW-0134">Cell wall</keyword>
<dbReference type="InterPro" id="IPR001338">
    <property type="entry name" value="Class_I_Hydrophobin"/>
</dbReference>
<evidence type="ECO:0000256" key="5">
    <source>
        <dbReference type="ARBA" id="ARBA00023157"/>
    </source>
</evidence>
<name>A0A8H6Y923_9AGAR</name>
<keyword evidence="4 7" id="KW-0964">Secreted</keyword>
<evidence type="ECO:0000256" key="3">
    <source>
        <dbReference type="ARBA" id="ARBA00022512"/>
    </source>
</evidence>
<comment type="caution">
    <text evidence="8">The sequence shown here is derived from an EMBL/GenBank/DDBJ whole genome shotgun (WGS) entry which is preliminary data.</text>
</comment>
<proteinExistence type="inferred from homology"/>
<feature type="chain" id="PRO_5034278041" description="Hydrophobin" evidence="7">
    <location>
        <begin position="20"/>
        <end position="107"/>
    </location>
</feature>
<dbReference type="GO" id="GO:0009277">
    <property type="term" value="C:fungal-type cell wall"/>
    <property type="evidence" value="ECO:0007669"/>
    <property type="project" value="InterPro"/>
</dbReference>
<evidence type="ECO:0000256" key="4">
    <source>
        <dbReference type="ARBA" id="ARBA00022525"/>
    </source>
</evidence>
<dbReference type="EMBL" id="JACAZI010000008">
    <property type="protein sequence ID" value="KAF7354096.1"/>
    <property type="molecule type" value="Genomic_DNA"/>
</dbReference>
<dbReference type="GO" id="GO:0005199">
    <property type="term" value="F:structural constituent of cell wall"/>
    <property type="evidence" value="ECO:0007669"/>
    <property type="project" value="InterPro"/>
</dbReference>
<evidence type="ECO:0000256" key="7">
    <source>
        <dbReference type="RuleBase" id="RU365009"/>
    </source>
</evidence>
<dbReference type="Pfam" id="PF01185">
    <property type="entry name" value="Hydrophobin"/>
    <property type="match status" value="1"/>
</dbReference>
<keyword evidence="7" id="KW-0732">Signal</keyword>
<comment type="subcellular location">
    <subcellularLocation>
        <location evidence="1 7">Secreted</location>
        <location evidence="1 7">Cell wall</location>
    </subcellularLocation>
</comment>
<reference evidence="8" key="1">
    <citation type="submission" date="2020-05" db="EMBL/GenBank/DDBJ databases">
        <title>Mycena genomes resolve the evolution of fungal bioluminescence.</title>
        <authorList>
            <person name="Tsai I.J."/>
        </authorList>
    </citation>
    <scope>NUCLEOTIDE SEQUENCE</scope>
    <source>
        <strain evidence="8">CCC161011</strain>
    </source>
</reference>
<accession>A0A8H6Y923</accession>
<protein>
    <recommendedName>
        <fullName evidence="7">Hydrophobin</fullName>
    </recommendedName>
</protein>
<evidence type="ECO:0000313" key="8">
    <source>
        <dbReference type="EMBL" id="KAF7354096.1"/>
    </source>
</evidence>
<evidence type="ECO:0000256" key="2">
    <source>
        <dbReference type="ARBA" id="ARBA00010446"/>
    </source>
</evidence>
<sequence length="107" mass="10709">MFSKLSAAFAAVFVILVAATPTTPLVTPPTSPQCCVAVVPSTNEAAIAVAALVGIDLTSINPSIPIGLTCTPITVIGDNCGNTKVTCDSPPGEWGGLLALNCLPITT</sequence>
<dbReference type="OrthoDB" id="4225815at2759"/>
<evidence type="ECO:0000313" key="9">
    <source>
        <dbReference type="Proteomes" id="UP000620124"/>
    </source>
</evidence>